<name>A0ABY1S2R3_9GAMM</name>
<dbReference type="PROSITE" id="PS52050">
    <property type="entry name" value="WYL"/>
    <property type="match status" value="1"/>
</dbReference>
<keyword evidence="4" id="KW-1185">Reference proteome</keyword>
<proteinExistence type="predicted"/>
<comment type="caution">
    <text evidence="3">The sequence shown here is derived from an EMBL/GenBank/DDBJ whole genome shotgun (WGS) entry which is preliminary data.</text>
</comment>
<dbReference type="GO" id="GO:0003677">
    <property type="term" value="F:DNA binding"/>
    <property type="evidence" value="ECO:0007669"/>
    <property type="project" value="UniProtKB-KW"/>
</dbReference>
<organism evidence="3 4">
    <name type="scientific">Marinobacterium sediminicola</name>
    <dbReference type="NCBI Taxonomy" id="518898"/>
    <lineage>
        <taxon>Bacteria</taxon>
        <taxon>Pseudomonadati</taxon>
        <taxon>Pseudomonadota</taxon>
        <taxon>Gammaproteobacteria</taxon>
        <taxon>Oceanospirillales</taxon>
        <taxon>Oceanospirillaceae</taxon>
        <taxon>Marinobacterium</taxon>
    </lineage>
</organism>
<feature type="domain" description="WYL" evidence="1">
    <location>
        <begin position="157"/>
        <end position="221"/>
    </location>
</feature>
<dbReference type="InterPro" id="IPR057727">
    <property type="entry name" value="WCX_dom"/>
</dbReference>
<keyword evidence="3" id="KW-0238">DNA-binding</keyword>
<dbReference type="InterPro" id="IPR026881">
    <property type="entry name" value="WYL_dom"/>
</dbReference>
<dbReference type="RefSeq" id="WP_239040430.1">
    <property type="nucleotide sequence ID" value="NZ_BAAAEY010000013.1"/>
</dbReference>
<protein>
    <submittedName>
        <fullName evidence="3">Predicted DNA-binding transcriptional regulator YafY, contains an HTH and WYL domains</fullName>
    </submittedName>
</protein>
<sequence length="333" mass="37632">MSARQDTLFRYLNMLQLIPRAPHYRATSTLQALLEERGFKVDIRSIQRDLEKMSGHFPLLCDKSSRPFRWSFDPGFKSNLPAMDTATALTLVMAEEYLTGLLPQVAIDQLGGQFHNARKYLDSLERNSFAHWTQLVKAIPNGKALIPAPISHDVWQWVTDALLNGYALDVEYLSRAKSQVKSFVLHPLGLVARHSVTYLLATVNDYDDVRQFALHRIQSATRSDTALRPKVDFNLEEYIAQGAFGYPVDGGMVKLKAKVRPDVAWMLSETPVSSIQSLGEPDQDGWVLLDAEVPNDQQTQWWLQGFGSAVDVLEPLSWREAIHQQAREILGLD</sequence>
<gene>
    <name evidence="3" type="ORF">SAMN04487964_11458</name>
</gene>
<evidence type="ECO:0000259" key="2">
    <source>
        <dbReference type="Pfam" id="PF25583"/>
    </source>
</evidence>
<dbReference type="PANTHER" id="PTHR34580">
    <property type="match status" value="1"/>
</dbReference>
<evidence type="ECO:0000259" key="1">
    <source>
        <dbReference type="Pfam" id="PF13280"/>
    </source>
</evidence>
<dbReference type="Proteomes" id="UP001159257">
    <property type="component" value="Unassembled WGS sequence"/>
</dbReference>
<evidence type="ECO:0000313" key="4">
    <source>
        <dbReference type="Proteomes" id="UP001159257"/>
    </source>
</evidence>
<accession>A0ABY1S2R3</accession>
<feature type="domain" description="WCX" evidence="2">
    <location>
        <begin position="253"/>
        <end position="330"/>
    </location>
</feature>
<dbReference type="Pfam" id="PF25583">
    <property type="entry name" value="WCX"/>
    <property type="match status" value="1"/>
</dbReference>
<dbReference type="PANTHER" id="PTHR34580:SF1">
    <property type="entry name" value="PROTEIN PAFC"/>
    <property type="match status" value="1"/>
</dbReference>
<dbReference type="InterPro" id="IPR051534">
    <property type="entry name" value="CBASS_pafABC_assoc_protein"/>
</dbReference>
<reference evidence="3 4" key="1">
    <citation type="submission" date="2017-05" db="EMBL/GenBank/DDBJ databases">
        <authorList>
            <person name="Varghese N."/>
            <person name="Submissions S."/>
        </authorList>
    </citation>
    <scope>NUCLEOTIDE SEQUENCE [LARGE SCALE GENOMIC DNA]</scope>
    <source>
        <strain evidence="3 4">CGMCC 1.7287</strain>
    </source>
</reference>
<dbReference type="EMBL" id="FXWV01000014">
    <property type="protein sequence ID" value="SMR77567.1"/>
    <property type="molecule type" value="Genomic_DNA"/>
</dbReference>
<evidence type="ECO:0000313" key="3">
    <source>
        <dbReference type="EMBL" id="SMR77567.1"/>
    </source>
</evidence>
<dbReference type="Pfam" id="PF13280">
    <property type="entry name" value="WYL"/>
    <property type="match status" value="1"/>
</dbReference>